<keyword evidence="2" id="KW-0472">Membrane</keyword>
<protein>
    <submittedName>
        <fullName evidence="4">Outer membrane protein assembly factor BamB</fullName>
    </submittedName>
</protein>
<dbReference type="Pfam" id="PF13229">
    <property type="entry name" value="Beta_helix"/>
    <property type="match status" value="1"/>
</dbReference>
<feature type="compositionally biased region" description="Low complexity" evidence="1">
    <location>
        <begin position="1935"/>
        <end position="1957"/>
    </location>
</feature>
<sequence length="2006" mass="221471">MFKKNFNKSIILFILILFLLSVGGVYASSDANETTLLSAEDSVLMDNSYNADQMESSPDDDYSVNDVIVNPSFEVDKTSGWDSVDVSVVNSNFDGKNGSSFVSLTGEGSYISQKINFDTISGLSFWYMSPTTNATVSVCLDDSPVLDYTIVKTGYAKYRWEEVKLDTSTINGYHELKLLQKYGNAYIDNFQVDYNSNVLANFTIDSFLVNGDELTIVFRDKSYGLISRYYWDFGDGITSNFQNPIHTFKLSQYKITLAVSNDHSTDSYSYTLPLHGPTIERTGIEYSSIQDAIDNANNGDTIIMTPNVFVDSYFENLVIDKDLTLDFNSCKLLSKGDNVPLVIVSDGAKVTFKNISLQGNNILKSDYQSSLTIENSQISNANITSDANILFRNNGFGNGFLSIDALCAVVEYCNFSDYAVVVNDAKSRISNNFFVGCDIAVTQNAGELNLTGNSIYGNGIGVNVSGGESNINFNEIHSNNRFGLVYSNDVIDYSNNWWGLNNPSFNCGLIVPDDYFDVLQISDASSGMDSWIVLNITKHDLDYHYWIRGVTYYNLTIDLNHNNLGEDISQLGNLPSKFYEFKFNNVEFEIFIENGFKEYLFSWGYLTSDVSEMNIQFINQFLSIELDTRQVTFNIANETIYLTVNGKTYENTYSKWVANDTLKISYITPSTSFKDTMEVVIECNDSEAIIFYTLDGSDAGYSSTRKVYTGPFTINETTVVHYVALDSLGNFYMIEDSIIQVNDLSVTRNHCFILFSSVGGETGYNSIYYTLDGTNPVDSNSKIVYTHPFFIEEVSNLRARWPYYFWTGTENILKSYPFRIYTYNYDFSTTYLKEVNTTSSGAVWGKYQGDINNSGVTNYSGPLNNISKWSLENFISSGSAVVDSEGHIFISGDDGYLYCLNSQGLVIWRFGTTSKIICTPTIGNDGNIYFVNWLNSTLYCLSPEGQLVWKYVLGDYNTGSSPIFGYNDTLYVISGDDTYSTLFAFKDMKLLWSSKFPALIAHTPIIGDDGAVYLISKSNYLFGVNVDGSLKFGVYLTIGDEEALNVISGNPANFVVGSGYYASLSRDDKFIYIVDHYAVSAYYFNGTHAWHKRVSGASGTPTVYNGVLYVSGTSGLYALNASDGNQLWFKALKTTSLSLSSPLISNDSVIYLSGNSTVYAISLDGELLWSYSIPSKYGGAFSVSSPTLTDDGTLIVTTIQGIYAFNDIAAEFTYSHVDGTERTIQFTDLSTKGNNSYFWSFGDGYYSTEQNPQHMYGEPGRYRVELVVEHDGVNLARNTTIEVVSYDITPPAPVTAYINNTVTSGGVFPSTQTVTLSSRDDSDEYIIYYTVDGSNPMNSSTRRMYIEPVDIESYTVLNAVAVDLSNNYGRVTSLTFNITDAINVNDRVNSTLIQMIQELLDNAEPYSKFVFDYPVLYGANFTINKPLNIITNVNTRLVGNSVQPVFTINADNTTINGFTIENGADGVLINSASNVKIINSIISGDNGVAISNGENVVVKDTQIVNSTNGIQVTGSKDTVIDRVSVVNSTKNGVYLKGTSGTVISNSLLENNGVDPYFSEANNILLDGNENTRIVNNTINYGYFGLYFKNTNKNTLVDNNVIYEGIGDAIYLSGRYIGLNVTHNRIEGCFMGINFNGYSEDVEVLSNLIWKIHSHEGEPESGREYDLFYNFRHTTDLYAQYDNAIQVFELASNFHGEVHIENNVCVLVEHRAWESRKTSTPIQSGCDGYGYNLMDGSDSYHWLTSGATHYQEGFVNLVLDRIGDSSYRLRLQNMRTGEFLSEIPAFDVTFTAGRYTQTVKFIDNQAVATFDVASSITTITAKISAEIKKSISWNTPIAEGYSSSNRDHDPGYEAGEAIDNPNPKAPSIADMIKRFTGSGNSNAGNGYGTGTGNGQGSGNGHGSSGHGGSDLNGREGEVEGDVSTVQSNTGTSPSIGVEAAASGDSESVEGGSESGEVPESVNAYEVKKVINIDDSNWKFVLAVVLFSCIVLCGYAYRKRKDDDGDEI</sequence>
<gene>
    <name evidence="4" type="primary">bamB_3</name>
    <name evidence="4" type="ORF">MBBTH_20760</name>
</gene>
<keyword evidence="5" id="KW-1185">Reference proteome</keyword>
<dbReference type="InterPro" id="IPR011047">
    <property type="entry name" value="Quinoprotein_ADH-like_sf"/>
</dbReference>
<evidence type="ECO:0000259" key="3">
    <source>
        <dbReference type="PROSITE" id="PS50093"/>
    </source>
</evidence>
<dbReference type="RefSeq" id="WP_116592957.1">
    <property type="nucleotide sequence ID" value="NZ_MZGS01000029.1"/>
</dbReference>
<dbReference type="Pfam" id="PF13290">
    <property type="entry name" value="CHB_HEX_C_1"/>
    <property type="match status" value="2"/>
</dbReference>
<feature type="region of interest" description="Disordered" evidence="1">
    <location>
        <begin position="1838"/>
        <end position="1957"/>
    </location>
</feature>
<keyword evidence="2" id="KW-1133">Transmembrane helix</keyword>
<dbReference type="Gene3D" id="2.160.20.10">
    <property type="entry name" value="Single-stranded right-handed beta-helix, Pectin lyase-like"/>
    <property type="match status" value="1"/>
</dbReference>
<evidence type="ECO:0000313" key="4">
    <source>
        <dbReference type="EMBL" id="PWB84932.1"/>
    </source>
</evidence>
<dbReference type="SMART" id="SM00564">
    <property type="entry name" value="PQQ"/>
    <property type="match status" value="6"/>
</dbReference>
<dbReference type="Gene3D" id="2.40.10.480">
    <property type="match status" value="1"/>
</dbReference>
<keyword evidence="2" id="KW-0812">Transmembrane</keyword>
<evidence type="ECO:0000256" key="2">
    <source>
        <dbReference type="SAM" id="Phobius"/>
    </source>
</evidence>
<dbReference type="SMART" id="SM00710">
    <property type="entry name" value="PbH1"/>
    <property type="match status" value="11"/>
</dbReference>
<evidence type="ECO:0000313" key="5">
    <source>
        <dbReference type="Proteomes" id="UP000251717"/>
    </source>
</evidence>
<dbReference type="InterPro" id="IPR011050">
    <property type="entry name" value="Pectin_lyase_fold/virulence"/>
</dbReference>
<dbReference type="InterPro" id="IPR000601">
    <property type="entry name" value="PKD_dom"/>
</dbReference>
<dbReference type="SMART" id="SM00089">
    <property type="entry name" value="PKD"/>
    <property type="match status" value="2"/>
</dbReference>
<dbReference type="InterPro" id="IPR026876">
    <property type="entry name" value="Fn3_assoc_repeat"/>
</dbReference>
<dbReference type="Pfam" id="PF18911">
    <property type="entry name" value="PKD_4"/>
    <property type="match status" value="2"/>
</dbReference>
<dbReference type="InterPro" id="IPR035986">
    <property type="entry name" value="PKD_dom_sf"/>
</dbReference>
<dbReference type="Gene3D" id="2.60.40.10">
    <property type="entry name" value="Immunoglobulins"/>
    <property type="match status" value="2"/>
</dbReference>
<dbReference type="SUPFAM" id="SSF50998">
    <property type="entry name" value="Quinoprotein alcohol dehydrogenase-like"/>
    <property type="match status" value="2"/>
</dbReference>
<dbReference type="InterPro" id="IPR015943">
    <property type="entry name" value="WD40/YVTN_repeat-like_dom_sf"/>
</dbReference>
<dbReference type="InterPro" id="IPR018391">
    <property type="entry name" value="PQQ_b-propeller_rpt"/>
</dbReference>
<dbReference type="InterPro" id="IPR059177">
    <property type="entry name" value="GH29D-like_dom"/>
</dbReference>
<dbReference type="PANTHER" id="PTHR34512">
    <property type="entry name" value="CELL SURFACE PROTEIN"/>
    <property type="match status" value="1"/>
</dbReference>
<organism evidence="4 5">
    <name type="scientific">Methanobrevibacter thaueri</name>
    <dbReference type="NCBI Taxonomy" id="190975"/>
    <lineage>
        <taxon>Archaea</taxon>
        <taxon>Methanobacteriati</taxon>
        <taxon>Methanobacteriota</taxon>
        <taxon>Methanomada group</taxon>
        <taxon>Methanobacteria</taxon>
        <taxon>Methanobacteriales</taxon>
        <taxon>Methanobacteriaceae</taxon>
        <taxon>Methanobrevibacter</taxon>
    </lineage>
</organism>
<proteinExistence type="predicted"/>
<dbReference type="PROSITE" id="PS50093">
    <property type="entry name" value="PKD"/>
    <property type="match status" value="2"/>
</dbReference>
<dbReference type="SUPFAM" id="SSF51126">
    <property type="entry name" value="Pectin lyase-like"/>
    <property type="match status" value="2"/>
</dbReference>
<dbReference type="EMBL" id="MZGS01000029">
    <property type="protein sequence ID" value="PWB84932.1"/>
    <property type="molecule type" value="Genomic_DNA"/>
</dbReference>
<accession>A0A315XJS2</accession>
<dbReference type="InterPro" id="IPR002372">
    <property type="entry name" value="PQQ_rpt_dom"/>
</dbReference>
<dbReference type="InterPro" id="IPR006626">
    <property type="entry name" value="PbH1"/>
</dbReference>
<dbReference type="InterPro" id="IPR039448">
    <property type="entry name" value="Beta_helix"/>
</dbReference>
<comment type="caution">
    <text evidence="4">The sequence shown here is derived from an EMBL/GenBank/DDBJ whole genome shotgun (WGS) entry which is preliminary data.</text>
</comment>
<dbReference type="PANTHER" id="PTHR34512:SF30">
    <property type="entry name" value="OUTER MEMBRANE PROTEIN ASSEMBLY FACTOR BAMB"/>
    <property type="match status" value="1"/>
</dbReference>
<dbReference type="InterPro" id="IPR013783">
    <property type="entry name" value="Ig-like_fold"/>
</dbReference>
<dbReference type="InterPro" id="IPR012334">
    <property type="entry name" value="Pectin_lyas_fold"/>
</dbReference>
<feature type="compositionally biased region" description="Polar residues" evidence="1">
    <location>
        <begin position="1922"/>
        <end position="1933"/>
    </location>
</feature>
<feature type="transmembrane region" description="Helical" evidence="2">
    <location>
        <begin position="1976"/>
        <end position="1995"/>
    </location>
</feature>
<feature type="domain" description="PKD" evidence="3">
    <location>
        <begin position="213"/>
        <end position="248"/>
    </location>
</feature>
<dbReference type="InterPro" id="IPR022409">
    <property type="entry name" value="PKD/Chitinase_dom"/>
</dbReference>
<dbReference type="Gene3D" id="2.130.10.10">
    <property type="entry name" value="YVTN repeat-like/Quinoprotein amine dehydrogenase"/>
    <property type="match status" value="1"/>
</dbReference>
<feature type="compositionally biased region" description="Gly residues" evidence="1">
    <location>
        <begin position="1884"/>
        <end position="1909"/>
    </location>
</feature>
<dbReference type="Pfam" id="PF13360">
    <property type="entry name" value="PQQ_2"/>
    <property type="match status" value="1"/>
</dbReference>
<dbReference type="Pfam" id="PF13287">
    <property type="entry name" value="Fn3_assoc"/>
    <property type="match status" value="1"/>
</dbReference>
<name>A0A315XJS2_9EURY</name>
<dbReference type="SUPFAM" id="SSF49299">
    <property type="entry name" value="PKD domain"/>
    <property type="match status" value="2"/>
</dbReference>
<reference evidence="4 5" key="1">
    <citation type="submission" date="2017-03" db="EMBL/GenBank/DDBJ databases">
        <title>Genome sequence of Methanobrevibacter thaueri.</title>
        <authorList>
            <person name="Poehlein A."/>
            <person name="Seedorf H."/>
            <person name="Daniel R."/>
        </authorList>
    </citation>
    <scope>NUCLEOTIDE SEQUENCE [LARGE SCALE GENOMIC DNA]</scope>
    <source>
        <strain evidence="4 5">DSM 11995</strain>
    </source>
</reference>
<feature type="domain" description="PKD" evidence="3">
    <location>
        <begin position="1223"/>
        <end position="1283"/>
    </location>
</feature>
<dbReference type="CDD" id="cd00146">
    <property type="entry name" value="PKD"/>
    <property type="match status" value="2"/>
</dbReference>
<dbReference type="Proteomes" id="UP000251717">
    <property type="component" value="Unassembled WGS sequence"/>
</dbReference>
<evidence type="ECO:0000256" key="1">
    <source>
        <dbReference type="SAM" id="MobiDB-lite"/>
    </source>
</evidence>